<proteinExistence type="predicted"/>
<dbReference type="Proteomes" id="UP001203665">
    <property type="component" value="Unassembled WGS sequence"/>
</dbReference>
<evidence type="ECO:0000259" key="1">
    <source>
        <dbReference type="Pfam" id="PF14300"/>
    </source>
</evidence>
<evidence type="ECO:0000313" key="3">
    <source>
        <dbReference type="Proteomes" id="UP001203665"/>
    </source>
</evidence>
<sequence>MMKHVMKRTDLMSKEDIWNAVFSILSEYDFPTDNSAVNDLLIISQYYSELESGGHESLLNWTSEYIEEVGISSYLNDLIRCLETIGAHDYSKIEKEYGEEIWRLFKASEEDEHVTDEFYQVIEAVDLAYHKLNGKLENLVETYFMNTYTELIEVNEDE</sequence>
<gene>
    <name evidence="2" type="ORF">NDM98_11700</name>
</gene>
<dbReference type="RefSeq" id="WP_251607749.1">
    <property type="nucleotide sequence ID" value="NZ_JAMQJY010000001.1"/>
</dbReference>
<name>A0ABT0XK24_9BACI</name>
<dbReference type="EMBL" id="JAMQJY010000001">
    <property type="protein sequence ID" value="MCM2676095.1"/>
    <property type="molecule type" value="Genomic_DNA"/>
</dbReference>
<keyword evidence="3" id="KW-1185">Reference proteome</keyword>
<protein>
    <recommendedName>
        <fullName evidence="1">DNA mimic protein DMP19 C-terminal domain-containing protein</fullName>
    </recommendedName>
</protein>
<feature type="domain" description="DNA mimic protein DMP19 C-terminal" evidence="1">
    <location>
        <begin position="37"/>
        <end position="144"/>
    </location>
</feature>
<dbReference type="Pfam" id="PF14300">
    <property type="entry name" value="DMP19"/>
    <property type="match status" value="1"/>
</dbReference>
<evidence type="ECO:0000313" key="2">
    <source>
        <dbReference type="EMBL" id="MCM2676095.1"/>
    </source>
</evidence>
<accession>A0ABT0XK24</accession>
<comment type="caution">
    <text evidence="2">The sequence shown here is derived from an EMBL/GenBank/DDBJ whole genome shotgun (WGS) entry which is preliminary data.</text>
</comment>
<reference evidence="2" key="1">
    <citation type="submission" date="2022-06" db="EMBL/GenBank/DDBJ databases">
        <title>Alkalicoccobacillus porphyridii sp. nov., isolated from a marine red alga, Porphyridium purpureum and reclassification of Shouchella plakortidis and Shouchella gibsonii as Alkalicoccobacillus plakortidis comb. nov. and Alkalicoccobacillus gibsonii comb. nov.</title>
        <authorList>
            <person name="Kim K.H."/>
            <person name="Lee J.K."/>
            <person name="Han D.M."/>
            <person name="Baek J.H."/>
            <person name="Jeon C.O."/>
        </authorList>
    </citation>
    <scope>NUCLEOTIDE SEQUENCE</scope>
    <source>
        <strain evidence="2">DSM 19153</strain>
    </source>
</reference>
<dbReference type="InterPro" id="IPR025402">
    <property type="entry name" value="DMP19_C"/>
</dbReference>
<organism evidence="2 3">
    <name type="scientific">Alkalicoccobacillus plakortidis</name>
    <dbReference type="NCBI Taxonomy" id="444060"/>
    <lineage>
        <taxon>Bacteria</taxon>
        <taxon>Bacillati</taxon>
        <taxon>Bacillota</taxon>
        <taxon>Bacilli</taxon>
        <taxon>Bacillales</taxon>
        <taxon>Bacillaceae</taxon>
        <taxon>Alkalicoccobacillus</taxon>
    </lineage>
</organism>